<evidence type="ECO:0000256" key="8">
    <source>
        <dbReference type="ARBA" id="ARBA00023012"/>
    </source>
</evidence>
<reference evidence="11 12" key="2">
    <citation type="submission" date="2019-05" db="EMBL/GenBank/DDBJ databases">
        <title>Glycomyces buryatensis sp. nov.</title>
        <authorList>
            <person name="Nikitina E."/>
        </authorList>
    </citation>
    <scope>NUCLEOTIDE SEQUENCE [LARGE SCALE GENOMIC DNA]</scope>
    <source>
        <strain evidence="11 12">18</strain>
    </source>
</reference>
<keyword evidence="9" id="KW-1133">Transmembrane helix</keyword>
<keyword evidence="4" id="KW-0808">Transferase</keyword>
<keyword evidence="9" id="KW-0472">Membrane</keyword>
<keyword evidence="9" id="KW-0812">Transmembrane</keyword>
<evidence type="ECO:0000313" key="12">
    <source>
        <dbReference type="Proteomes" id="UP000308760"/>
    </source>
</evidence>
<dbReference type="OrthoDB" id="227596at2"/>
<proteinExistence type="predicted"/>
<evidence type="ECO:0000256" key="5">
    <source>
        <dbReference type="ARBA" id="ARBA00022741"/>
    </source>
</evidence>
<dbReference type="GO" id="GO:0046983">
    <property type="term" value="F:protein dimerization activity"/>
    <property type="evidence" value="ECO:0007669"/>
    <property type="project" value="InterPro"/>
</dbReference>
<dbReference type="CDD" id="cd16917">
    <property type="entry name" value="HATPase_UhpB-NarQ-NarX-like"/>
    <property type="match status" value="1"/>
</dbReference>
<comment type="caution">
    <text evidence="11">The sequence shown here is derived from an EMBL/GenBank/DDBJ whole genome shotgun (WGS) entry which is preliminary data.</text>
</comment>
<feature type="transmembrane region" description="Helical" evidence="9">
    <location>
        <begin position="66"/>
        <end position="84"/>
    </location>
</feature>
<accession>A0A4S8QL90</accession>
<dbReference type="GO" id="GO:0016020">
    <property type="term" value="C:membrane"/>
    <property type="evidence" value="ECO:0007669"/>
    <property type="project" value="InterPro"/>
</dbReference>
<feature type="transmembrane region" description="Helical" evidence="9">
    <location>
        <begin position="37"/>
        <end position="54"/>
    </location>
</feature>
<evidence type="ECO:0000313" key="11">
    <source>
        <dbReference type="EMBL" id="THV42189.1"/>
    </source>
</evidence>
<dbReference type="InterPro" id="IPR050482">
    <property type="entry name" value="Sensor_HK_TwoCompSys"/>
</dbReference>
<dbReference type="Gene3D" id="1.20.5.1930">
    <property type="match status" value="1"/>
</dbReference>
<dbReference type="GO" id="GO:0005524">
    <property type="term" value="F:ATP binding"/>
    <property type="evidence" value="ECO:0007669"/>
    <property type="project" value="UniProtKB-KW"/>
</dbReference>
<feature type="transmembrane region" description="Helical" evidence="9">
    <location>
        <begin position="114"/>
        <end position="131"/>
    </location>
</feature>
<evidence type="ECO:0000256" key="2">
    <source>
        <dbReference type="ARBA" id="ARBA00012438"/>
    </source>
</evidence>
<dbReference type="EC" id="2.7.13.3" evidence="2"/>
<feature type="transmembrane region" description="Helical" evidence="9">
    <location>
        <begin position="181"/>
        <end position="201"/>
    </location>
</feature>
<reference evidence="12" key="1">
    <citation type="submission" date="2019-04" db="EMBL/GenBank/DDBJ databases">
        <title>Nocardioides xinjiangensis sp. nov.</title>
        <authorList>
            <person name="Liu S."/>
        </authorList>
    </citation>
    <scope>NUCLEOTIDE SEQUENCE [LARGE SCALE GENOMIC DNA]</scope>
    <source>
        <strain evidence="12">18</strain>
    </source>
</reference>
<dbReference type="GO" id="GO:0000155">
    <property type="term" value="F:phosphorelay sensor kinase activity"/>
    <property type="evidence" value="ECO:0007669"/>
    <property type="project" value="InterPro"/>
</dbReference>
<keyword evidence="6 11" id="KW-0418">Kinase</keyword>
<evidence type="ECO:0000259" key="10">
    <source>
        <dbReference type="SMART" id="SM00387"/>
    </source>
</evidence>
<dbReference type="SUPFAM" id="SSF55874">
    <property type="entry name" value="ATPase domain of HSP90 chaperone/DNA topoisomerase II/histidine kinase"/>
    <property type="match status" value="1"/>
</dbReference>
<dbReference type="AlphaFoldDB" id="A0A4S8QL90"/>
<dbReference type="EMBL" id="STGY01000029">
    <property type="protein sequence ID" value="THV42189.1"/>
    <property type="molecule type" value="Genomic_DNA"/>
</dbReference>
<keyword evidence="12" id="KW-1185">Reference proteome</keyword>
<dbReference type="RefSeq" id="WP_136534034.1">
    <property type="nucleotide sequence ID" value="NZ_STGY01000029.1"/>
</dbReference>
<dbReference type="Pfam" id="PF02518">
    <property type="entry name" value="HATPase_c"/>
    <property type="match status" value="1"/>
</dbReference>
<dbReference type="Pfam" id="PF07730">
    <property type="entry name" value="HisKA_3"/>
    <property type="match status" value="1"/>
</dbReference>
<feature type="transmembrane region" description="Helical" evidence="9">
    <location>
        <begin position="138"/>
        <end position="158"/>
    </location>
</feature>
<keyword evidence="7" id="KW-0067">ATP-binding</keyword>
<dbReference type="SMART" id="SM00387">
    <property type="entry name" value="HATPase_c"/>
    <property type="match status" value="1"/>
</dbReference>
<keyword evidence="8" id="KW-0902">Two-component regulatory system</keyword>
<feature type="domain" description="Histidine kinase/HSP90-like ATPase" evidence="10">
    <location>
        <begin position="335"/>
        <end position="430"/>
    </location>
</feature>
<evidence type="ECO:0000256" key="6">
    <source>
        <dbReference type="ARBA" id="ARBA00022777"/>
    </source>
</evidence>
<gene>
    <name evidence="11" type="ORF">FAB82_08120</name>
</gene>
<dbReference type="Gene3D" id="3.30.565.10">
    <property type="entry name" value="Histidine kinase-like ATPase, C-terminal domain"/>
    <property type="match status" value="1"/>
</dbReference>
<dbReference type="PANTHER" id="PTHR24421">
    <property type="entry name" value="NITRATE/NITRITE SENSOR PROTEIN NARX-RELATED"/>
    <property type="match status" value="1"/>
</dbReference>
<evidence type="ECO:0000256" key="7">
    <source>
        <dbReference type="ARBA" id="ARBA00022840"/>
    </source>
</evidence>
<keyword evidence="5" id="KW-0547">Nucleotide-binding</keyword>
<dbReference type="Proteomes" id="UP000308760">
    <property type="component" value="Unassembled WGS sequence"/>
</dbReference>
<keyword evidence="3" id="KW-0597">Phosphoprotein</keyword>
<feature type="transmembrane region" description="Helical" evidence="9">
    <location>
        <begin position="89"/>
        <end position="108"/>
    </location>
</feature>
<dbReference type="InterPro" id="IPR036890">
    <property type="entry name" value="HATPase_C_sf"/>
</dbReference>
<evidence type="ECO:0000256" key="9">
    <source>
        <dbReference type="SAM" id="Phobius"/>
    </source>
</evidence>
<organism evidence="11 12">
    <name type="scientific">Glycomyces buryatensis</name>
    <dbReference type="NCBI Taxonomy" id="2570927"/>
    <lineage>
        <taxon>Bacteria</taxon>
        <taxon>Bacillati</taxon>
        <taxon>Actinomycetota</taxon>
        <taxon>Actinomycetes</taxon>
        <taxon>Glycomycetales</taxon>
        <taxon>Glycomycetaceae</taxon>
        <taxon>Glycomyces</taxon>
    </lineage>
</organism>
<evidence type="ECO:0000256" key="4">
    <source>
        <dbReference type="ARBA" id="ARBA00022679"/>
    </source>
</evidence>
<protein>
    <recommendedName>
        <fullName evidence="2">histidine kinase</fullName>
        <ecNumber evidence="2">2.7.13.3</ecNumber>
    </recommendedName>
</protein>
<dbReference type="InterPro" id="IPR011712">
    <property type="entry name" value="Sig_transdc_His_kin_sub3_dim/P"/>
</dbReference>
<dbReference type="InterPro" id="IPR003594">
    <property type="entry name" value="HATPase_dom"/>
</dbReference>
<sequence>MQAADDTHDHPIRRLISYVIDTGPVNDGQWRWKFTRILALFGPGSVPFAVILASTQNQILRDDYGMGLETLIIGAATGTAVILARFRPIWAWALVLGSLIATALFSVVDQWQPWPATAPTVFALLVMQFALARDCRVWIAIGGWLSYTAVGVWAIWAFNTGAVSLNPLNAVGGPNPATDNLPLTALLGAVAFLIGLSVRIWRQGRVRIAEEERVSEEERTRRRVLEERTRLARELHDIVAHHMSVIAVQASTAEYRISDLSEEAKDEFRSIGGQARGSLAEMRRLLTVLRSEDQTQLREPQPGPEALASLVEAVDRSGTPTTLAMQGMPDDLPETIALTVFRVVQEALSNVVRHAAGAETDVEVQGVDGQVVITVVNAAPPPGAGSPETQGTGLGLAGMRERVALEGGTLETGTTAEGGFAVRAVLPTTATAPAGSATEEGTA</sequence>
<evidence type="ECO:0000256" key="1">
    <source>
        <dbReference type="ARBA" id="ARBA00000085"/>
    </source>
</evidence>
<evidence type="ECO:0000256" key="3">
    <source>
        <dbReference type="ARBA" id="ARBA00022553"/>
    </source>
</evidence>
<dbReference type="PANTHER" id="PTHR24421:SF10">
    <property type="entry name" value="NITRATE_NITRITE SENSOR PROTEIN NARQ"/>
    <property type="match status" value="1"/>
</dbReference>
<name>A0A4S8QL90_9ACTN</name>
<comment type="catalytic activity">
    <reaction evidence="1">
        <text>ATP + protein L-histidine = ADP + protein N-phospho-L-histidine.</text>
        <dbReference type="EC" id="2.7.13.3"/>
    </reaction>
</comment>